<dbReference type="SUPFAM" id="SSF51338">
    <property type="entry name" value="Composite domain of metallo-dependent hydrolases"/>
    <property type="match status" value="1"/>
</dbReference>
<keyword evidence="1 4" id="KW-0479">Metal-binding</keyword>
<keyword evidence="1 7" id="KW-0378">Hydrolase</keyword>
<evidence type="ECO:0000256" key="3">
    <source>
        <dbReference type="PIRSR" id="PIRSR001238-2"/>
    </source>
</evidence>
<evidence type="ECO:0000256" key="2">
    <source>
        <dbReference type="PIRSR" id="PIRSR001238-1"/>
    </source>
</evidence>
<feature type="binding site" evidence="3">
    <location>
        <begin position="75"/>
        <end position="77"/>
    </location>
    <ligand>
        <name>substrate</name>
    </ligand>
</feature>
<keyword evidence="1" id="KW-0482">Metalloprotease</keyword>
<evidence type="ECO:0000256" key="5">
    <source>
        <dbReference type="PIRSR" id="PIRSR001238-50"/>
    </source>
</evidence>
<dbReference type="Gene3D" id="3.20.20.140">
    <property type="entry name" value="Metal-dependent hydrolases"/>
    <property type="match status" value="1"/>
</dbReference>
<dbReference type="GO" id="GO:0008237">
    <property type="term" value="F:metallopeptidase activity"/>
    <property type="evidence" value="ECO:0007669"/>
    <property type="project" value="UniProtKB-KW"/>
</dbReference>
<comment type="cofactor">
    <cofactor evidence="1 4">
        <name>Zn(2+)</name>
        <dbReference type="ChEBI" id="CHEBI:29105"/>
    </cofactor>
    <text evidence="1 4">Binds 2 Zn(2+) ions per subunit.</text>
</comment>
<dbReference type="Pfam" id="PF01979">
    <property type="entry name" value="Amidohydro_1"/>
    <property type="match status" value="1"/>
</dbReference>
<feature type="binding site" evidence="3">
    <location>
        <position position="106"/>
    </location>
    <ligand>
        <name>substrate</name>
    </ligand>
</feature>
<evidence type="ECO:0000313" key="8">
    <source>
        <dbReference type="Proteomes" id="UP000027946"/>
    </source>
</evidence>
<feature type="modified residue" description="N6-carboxylysine" evidence="5">
    <location>
        <position position="162"/>
    </location>
</feature>
<feature type="binding site" evidence="4">
    <location>
        <position position="68"/>
    </location>
    <ligand>
        <name>Zn(2+)</name>
        <dbReference type="ChEBI" id="CHEBI:29105"/>
        <label>1</label>
        <note>catalytic</note>
    </ligand>
</feature>
<dbReference type="GO" id="GO:0016810">
    <property type="term" value="F:hydrolase activity, acting on carbon-nitrogen (but not peptide) bonds"/>
    <property type="evidence" value="ECO:0007669"/>
    <property type="project" value="InterPro"/>
</dbReference>
<dbReference type="GO" id="GO:0006508">
    <property type="term" value="P:proteolysis"/>
    <property type="evidence" value="ECO:0007669"/>
    <property type="project" value="UniProtKB-KW"/>
</dbReference>
<protein>
    <recommendedName>
        <fullName evidence="1">Isoaspartyl dipeptidase</fullName>
        <ecNumber evidence="1">3.4.19.-</ecNumber>
    </recommendedName>
</protein>
<dbReference type="PANTHER" id="PTHR11647">
    <property type="entry name" value="HYDRANTOINASE/DIHYDROPYRIMIDINASE FAMILY MEMBER"/>
    <property type="match status" value="1"/>
</dbReference>
<reference evidence="7 8" key="1">
    <citation type="submission" date="2014-03" db="EMBL/GenBank/DDBJ databases">
        <title>Genome sequence of Clostridium litorale W6, DSM 5388.</title>
        <authorList>
            <person name="Poehlein A."/>
            <person name="Jagirdar A."/>
            <person name="Khonsari B."/>
            <person name="Chibani C.M."/>
            <person name="Gutierrez Gutierrez D.A."/>
            <person name="Davydova E."/>
            <person name="Alghaithi H.S."/>
            <person name="Nair K.P."/>
            <person name="Dhamotharan K."/>
            <person name="Chandran L."/>
            <person name="G W."/>
            <person name="Daniel R."/>
        </authorList>
    </citation>
    <scope>NUCLEOTIDE SEQUENCE [LARGE SCALE GENOMIC DNA]</scope>
    <source>
        <strain evidence="7 8">W6</strain>
    </source>
</reference>
<sequence>MQRGASVIKIIKNANIYSPENVGAADVLVAGGKIAAVGKNIEASFEGANIEVIDASGKLMIPGLIDRHVHITGGGGEAGFASRTPEIRFSDISASGITTVVGLLGTDGSARNVEQLYAKACALEHEGISTYILTGSYGCPSITITGCVKKDMMFIDKVVGVKIAVSDHRSPHVTKEELTRLAADARVAGMLSGKRGFVHMHMGDGKAGLDMVSGIIRDGDVPIAQFSPTHVNRSSRLFESALEFAKMGGVIDITSSMDGGGDTIRASEAARLALESGVSPENITMSSDSNGSIPEYDDKGRLKSIGVAGIDSMRTELCDMVKNHSIPVETALKFVTSNPARAIGAGHKKGKIANGYDADIVIVDEDFNVEMVMAKGEKLVESGKCVKKGFFE</sequence>
<organism evidence="7 8">
    <name type="scientific">Peptoclostridium litorale DSM 5388</name>
    <dbReference type="NCBI Taxonomy" id="1121324"/>
    <lineage>
        <taxon>Bacteria</taxon>
        <taxon>Bacillati</taxon>
        <taxon>Bacillota</taxon>
        <taxon>Clostridia</taxon>
        <taxon>Peptostreptococcales</taxon>
        <taxon>Peptoclostridiaceae</taxon>
        <taxon>Peptoclostridium</taxon>
    </lineage>
</organism>
<comment type="PTM">
    <text evidence="1">Carboxylation allows a single lysine to coordinate two zinc ions.</text>
</comment>
<feature type="binding site" evidence="3">
    <location>
        <position position="292"/>
    </location>
    <ligand>
        <name>substrate</name>
    </ligand>
</feature>
<gene>
    <name evidence="7" type="primary">iadA</name>
    <name evidence="7" type="ORF">CLIT_10c05180</name>
</gene>
<dbReference type="InterPro" id="IPR010229">
    <property type="entry name" value="Pept_M38_dipep"/>
</dbReference>
<feature type="binding site" evidence="4">
    <location>
        <position position="201"/>
    </location>
    <ligand>
        <name>Zn(2+)</name>
        <dbReference type="ChEBI" id="CHEBI:29105"/>
        <label>2</label>
        <note>catalytic</note>
    </ligand>
</feature>
<dbReference type="eggNOG" id="COG0044">
    <property type="taxonomic scope" value="Bacteria"/>
</dbReference>
<dbReference type="PIRSF" id="PIRSF001238">
    <property type="entry name" value="IadA"/>
    <property type="match status" value="1"/>
</dbReference>
<comment type="similarity">
    <text evidence="1">Belongs to the peptidase M38 family.</text>
</comment>
<dbReference type="InterPro" id="IPR032466">
    <property type="entry name" value="Metal_Hydrolase"/>
</dbReference>
<feature type="binding site" evidence="3">
    <location>
        <position position="233"/>
    </location>
    <ligand>
        <name>substrate</name>
    </ligand>
</feature>
<feature type="binding site" evidence="4">
    <location>
        <position position="70"/>
    </location>
    <ligand>
        <name>Zn(2+)</name>
        <dbReference type="ChEBI" id="CHEBI:29105"/>
        <label>1</label>
        <note>catalytic</note>
    </ligand>
</feature>
<evidence type="ECO:0000259" key="6">
    <source>
        <dbReference type="Pfam" id="PF01979"/>
    </source>
</evidence>
<dbReference type="SUPFAM" id="SSF51556">
    <property type="entry name" value="Metallo-dependent hydrolases"/>
    <property type="match status" value="1"/>
</dbReference>
<comment type="caution">
    <text evidence="7">The sequence shown here is derived from an EMBL/GenBank/DDBJ whole genome shotgun (WGS) entry which is preliminary data.</text>
</comment>
<keyword evidence="1" id="KW-0645">Protease</keyword>
<dbReference type="GO" id="GO:0008798">
    <property type="term" value="F:beta-aspartyl-peptidase activity"/>
    <property type="evidence" value="ECO:0007669"/>
    <property type="project" value="InterPro"/>
</dbReference>
<dbReference type="InterPro" id="IPR006680">
    <property type="entry name" value="Amidohydro-rel"/>
</dbReference>
<comment type="function">
    <text evidence="1">Catalyzes the hydrolytic cleavage of a subset of L-isoaspartyl (L-beta-aspartyl) dipeptides. Used to degrade proteins damaged by L-isoaspartyl residues formation.</text>
</comment>
<proteinExistence type="inferred from homology"/>
<dbReference type="PANTHER" id="PTHR11647:SF1">
    <property type="entry name" value="COLLAPSIN RESPONSE MEDIATOR PROTEIN"/>
    <property type="match status" value="1"/>
</dbReference>
<dbReference type="EC" id="3.4.19.-" evidence="1"/>
<keyword evidence="8" id="KW-1185">Reference proteome</keyword>
<dbReference type="GO" id="GO:0005737">
    <property type="term" value="C:cytoplasm"/>
    <property type="evidence" value="ECO:0007669"/>
    <property type="project" value="UniProtKB-SubCell"/>
</dbReference>
<dbReference type="Gene3D" id="2.30.40.10">
    <property type="entry name" value="Urease, subunit C, domain 1"/>
    <property type="match status" value="1"/>
</dbReference>
<dbReference type="AlphaFoldDB" id="A0A069RFK1"/>
<evidence type="ECO:0000256" key="4">
    <source>
        <dbReference type="PIRSR" id="PIRSR001238-3"/>
    </source>
</evidence>
<dbReference type="InterPro" id="IPR050378">
    <property type="entry name" value="Metallo-dep_Hydrolases_sf"/>
</dbReference>
<feature type="active site" description="Proton acceptor" evidence="2">
    <location>
        <position position="288"/>
    </location>
</feature>
<feature type="binding site" evidence="3">
    <location>
        <position position="137"/>
    </location>
    <ligand>
        <name>substrate</name>
    </ligand>
</feature>
<feature type="binding site" description="via carbamate group" evidence="4">
    <location>
        <position position="162"/>
    </location>
    <ligand>
        <name>Zn(2+)</name>
        <dbReference type="ChEBI" id="CHEBI:29105"/>
        <label>1</label>
        <note>catalytic</note>
    </ligand>
</feature>
<feature type="binding site" evidence="3">
    <location>
        <position position="169"/>
    </location>
    <ligand>
        <name>substrate</name>
    </ligand>
</feature>
<feature type="binding site" evidence="4">
    <location>
        <position position="230"/>
    </location>
    <ligand>
        <name>Zn(2+)</name>
        <dbReference type="ChEBI" id="CHEBI:29105"/>
        <label>2</label>
        <note>catalytic</note>
    </ligand>
</feature>
<feature type="domain" description="Amidohydrolase-related" evidence="6">
    <location>
        <begin position="60"/>
        <end position="377"/>
    </location>
</feature>
<feature type="binding site" description="via carbamate group" evidence="4">
    <location>
        <position position="162"/>
    </location>
    <ligand>
        <name>Zn(2+)</name>
        <dbReference type="ChEBI" id="CHEBI:29105"/>
        <label>2</label>
        <note>catalytic</note>
    </ligand>
</feature>
<comment type="PTM">
    <text evidence="5">Carbamylation allows a single lysine to coordinate two zinc ions.</text>
</comment>
<dbReference type="EMBL" id="JJMM01000010">
    <property type="protein sequence ID" value="KDR95791.1"/>
    <property type="molecule type" value="Genomic_DNA"/>
</dbReference>
<name>A0A069RFK1_PEPLI</name>
<dbReference type="GO" id="GO:0046872">
    <property type="term" value="F:metal ion binding"/>
    <property type="evidence" value="ECO:0007669"/>
    <property type="project" value="UniProtKB-KW"/>
</dbReference>
<keyword evidence="1 4" id="KW-0862">Zinc</keyword>
<dbReference type="InterPro" id="IPR011059">
    <property type="entry name" value="Metal-dep_hydrolase_composite"/>
</dbReference>
<feature type="binding site" evidence="4">
    <location>
        <position position="288"/>
    </location>
    <ligand>
        <name>Zn(2+)</name>
        <dbReference type="ChEBI" id="CHEBI:29105"/>
        <label>1</label>
        <note>catalytic</note>
    </ligand>
</feature>
<comment type="subcellular location">
    <subcellularLocation>
        <location evidence="1">Cytoplasm</location>
    </subcellularLocation>
</comment>
<dbReference type="NCBIfam" id="TIGR01975">
    <property type="entry name" value="isoAsp_dipep"/>
    <property type="match status" value="1"/>
</dbReference>
<evidence type="ECO:0000256" key="1">
    <source>
        <dbReference type="PIRNR" id="PIRNR001238"/>
    </source>
</evidence>
<evidence type="ECO:0000313" key="7">
    <source>
        <dbReference type="EMBL" id="KDR95791.1"/>
    </source>
</evidence>
<accession>A0A069RFK1</accession>
<dbReference type="STRING" id="1121324.CLIT_10c05180"/>
<dbReference type="Proteomes" id="UP000027946">
    <property type="component" value="Unassembled WGS sequence"/>
</dbReference>